<dbReference type="GO" id="GO:0008999">
    <property type="term" value="F:protein-N-terminal-alanine acetyltransferase activity"/>
    <property type="evidence" value="ECO:0007669"/>
    <property type="project" value="UniProtKB-EC"/>
</dbReference>
<gene>
    <name evidence="3" type="ORF">BJY24_006145</name>
</gene>
<dbReference type="GO" id="GO:0005737">
    <property type="term" value="C:cytoplasm"/>
    <property type="evidence" value="ECO:0007669"/>
    <property type="project" value="TreeGrafter"/>
</dbReference>
<evidence type="ECO:0000259" key="2">
    <source>
        <dbReference type="PROSITE" id="PS51186"/>
    </source>
</evidence>
<evidence type="ECO:0000313" key="4">
    <source>
        <dbReference type="Proteomes" id="UP000540412"/>
    </source>
</evidence>
<protein>
    <submittedName>
        <fullName evidence="3">Ribosomal-protein-alanine N-acetyltransferase</fullName>
        <ecNumber evidence="3">2.3.1.267</ecNumber>
    </submittedName>
</protein>
<dbReference type="Proteomes" id="UP000540412">
    <property type="component" value="Unassembled WGS sequence"/>
</dbReference>
<dbReference type="PANTHER" id="PTHR43441">
    <property type="entry name" value="RIBOSOMAL-PROTEIN-SERINE ACETYLTRANSFERASE"/>
    <property type="match status" value="1"/>
</dbReference>
<evidence type="ECO:0000313" key="3">
    <source>
        <dbReference type="EMBL" id="MBB5917233.1"/>
    </source>
</evidence>
<feature type="domain" description="N-acetyltransferase" evidence="2">
    <location>
        <begin position="290"/>
        <end position="446"/>
    </location>
</feature>
<name>A0A7W9PK74_9NOCA</name>
<dbReference type="PROSITE" id="PS51186">
    <property type="entry name" value="GNAT"/>
    <property type="match status" value="2"/>
</dbReference>
<dbReference type="Gene3D" id="3.40.630.30">
    <property type="match status" value="2"/>
</dbReference>
<dbReference type="InterPro" id="IPR000182">
    <property type="entry name" value="GNAT_dom"/>
</dbReference>
<sequence length="453" mass="49266">MNGRAGALRLGPAFLHGRTVVIRPPRPTDHSHWRRIRMRDRALIEPFWYSSPLDWPERHTERQWIREYLVSRAEARAGRRLPGVIEIDGRFAGQCELCSIDLRGGTAEMSIWIDSRVARHGFAGVAAGLVLDHGFRVLGLQRVIAPISPGNVAAANGAAELGFVREALMARYFDAGGARRDHELWALTPADIPPDGFTATWIRRVTGKVAERTSSSMRATAGRTTMVRGSAESADDDSAGQQGGSRGLLSCAAALLVVSVRLAAGRMWRRSALLHGGCPVSLEIPGYPHAVLRGRRPSDRAAWLAARRRNPDMFAGSRPGWWRELARGRGGLRSPAGLVLVLEIDGAYAGEARLSDLDMFDRNARMSAWADPAYADEDVRAAATRALLDYAFGPLGLRRVATETDSADAESAAVAARAGLLKEGIMRNCPGPTGHADHTLWALTVGSPEEERR</sequence>
<keyword evidence="4" id="KW-1185">Reference proteome</keyword>
<organism evidence="3 4">
    <name type="scientific">Nocardia transvalensis</name>
    <dbReference type="NCBI Taxonomy" id="37333"/>
    <lineage>
        <taxon>Bacteria</taxon>
        <taxon>Bacillati</taxon>
        <taxon>Actinomycetota</taxon>
        <taxon>Actinomycetes</taxon>
        <taxon>Mycobacteriales</taxon>
        <taxon>Nocardiaceae</taxon>
        <taxon>Nocardia</taxon>
    </lineage>
</organism>
<dbReference type="Pfam" id="PF13302">
    <property type="entry name" value="Acetyltransf_3"/>
    <property type="match status" value="2"/>
</dbReference>
<keyword evidence="3" id="KW-0012">Acyltransferase</keyword>
<accession>A0A7W9PK74</accession>
<evidence type="ECO:0000256" key="1">
    <source>
        <dbReference type="SAM" id="MobiDB-lite"/>
    </source>
</evidence>
<comment type="caution">
    <text evidence="3">The sequence shown here is derived from an EMBL/GenBank/DDBJ whole genome shotgun (WGS) entry which is preliminary data.</text>
</comment>
<dbReference type="RefSeq" id="WP_051161444.1">
    <property type="nucleotide sequence ID" value="NZ_JACHIT010000002.1"/>
</dbReference>
<feature type="domain" description="N-acetyltransferase" evidence="2">
    <location>
        <begin position="20"/>
        <end position="191"/>
    </location>
</feature>
<dbReference type="InterPro" id="IPR016181">
    <property type="entry name" value="Acyl_CoA_acyltransferase"/>
</dbReference>
<reference evidence="3 4" key="1">
    <citation type="submission" date="2020-08" db="EMBL/GenBank/DDBJ databases">
        <title>Sequencing the genomes of 1000 actinobacteria strains.</title>
        <authorList>
            <person name="Klenk H.-P."/>
        </authorList>
    </citation>
    <scope>NUCLEOTIDE SEQUENCE [LARGE SCALE GENOMIC DNA]</scope>
    <source>
        <strain evidence="3 4">DSM 43582</strain>
    </source>
</reference>
<keyword evidence="3" id="KW-0808">Transferase</keyword>
<dbReference type="SUPFAM" id="SSF55729">
    <property type="entry name" value="Acyl-CoA N-acyltransferases (Nat)"/>
    <property type="match status" value="2"/>
</dbReference>
<proteinExistence type="predicted"/>
<dbReference type="GO" id="GO:1990189">
    <property type="term" value="F:protein N-terminal-serine acetyltransferase activity"/>
    <property type="evidence" value="ECO:0007669"/>
    <property type="project" value="TreeGrafter"/>
</dbReference>
<dbReference type="AlphaFoldDB" id="A0A7W9PK74"/>
<dbReference type="EMBL" id="JACHIT010000002">
    <property type="protein sequence ID" value="MBB5917233.1"/>
    <property type="molecule type" value="Genomic_DNA"/>
</dbReference>
<feature type="region of interest" description="Disordered" evidence="1">
    <location>
        <begin position="213"/>
        <end position="242"/>
    </location>
</feature>
<dbReference type="InterPro" id="IPR051908">
    <property type="entry name" value="Ribosomal_N-acetyltransferase"/>
</dbReference>
<dbReference type="EC" id="2.3.1.267" evidence="3"/>
<dbReference type="PANTHER" id="PTHR43441:SF10">
    <property type="entry name" value="ACETYLTRANSFERASE"/>
    <property type="match status" value="1"/>
</dbReference>